<keyword evidence="1" id="KW-0239">DNA-directed DNA polymerase</keyword>
<keyword evidence="1" id="KW-0548">Nucleotidyltransferase</keyword>
<gene>
    <name evidence="1" type="ORF">LEA_00071</name>
</gene>
<keyword evidence="1" id="KW-0808">Transferase</keyword>
<dbReference type="AlphaFoldDB" id="K1VCC9"/>
<comment type="caution">
    <text evidence="1">The sequence shown here is derived from an EMBL/GenBank/DDBJ whole genome shotgun (WGS) entry which is preliminary data.</text>
</comment>
<feature type="non-terminal residue" evidence="1">
    <location>
        <position position="113"/>
    </location>
</feature>
<reference evidence="1" key="1">
    <citation type="journal article" date="2013" name="Environ. Microbiol.">
        <title>Microbiota from the distal guts of lean and obese adolescents exhibit partial functional redundancy besides clear differences in community structure.</title>
        <authorList>
            <person name="Ferrer M."/>
            <person name="Ruiz A."/>
            <person name="Lanza F."/>
            <person name="Haange S.B."/>
            <person name="Oberbach A."/>
            <person name="Till H."/>
            <person name="Bargiela R."/>
            <person name="Campoy C."/>
            <person name="Segura M.T."/>
            <person name="Richter M."/>
            <person name="von Bergen M."/>
            <person name="Seifert J."/>
            <person name="Suarez A."/>
        </authorList>
    </citation>
    <scope>NUCLEOTIDE SEQUENCE</scope>
</reference>
<dbReference type="Gene3D" id="3.10.150.10">
    <property type="entry name" value="DNA Polymerase III, subunit A, domain 2"/>
    <property type="match status" value="1"/>
</dbReference>
<dbReference type="InterPro" id="IPR046938">
    <property type="entry name" value="DNA_clamp_sf"/>
</dbReference>
<sequence length="113" mass="12989">MSSSFIQSMKRSFAFVGSDEFRPAICSILLNVKKDYIDIVSTDMFRLFINRKEYANAVEERSIMLSEVAASILYRFLSDKDTEISISTDGVRTFLCFDNVIISDMNVEQQYPN</sequence>
<organism evidence="1">
    <name type="scientific">human gut metagenome</name>
    <dbReference type="NCBI Taxonomy" id="408170"/>
    <lineage>
        <taxon>unclassified sequences</taxon>
        <taxon>metagenomes</taxon>
        <taxon>organismal metagenomes</taxon>
    </lineage>
</organism>
<name>K1VCC9_9ZZZZ</name>
<evidence type="ECO:0000313" key="1">
    <source>
        <dbReference type="EMBL" id="EKC81696.1"/>
    </source>
</evidence>
<dbReference type="EMBL" id="AJWY01000053">
    <property type="protein sequence ID" value="EKC81696.1"/>
    <property type="molecule type" value="Genomic_DNA"/>
</dbReference>
<dbReference type="SUPFAM" id="SSF55979">
    <property type="entry name" value="DNA clamp"/>
    <property type="match status" value="1"/>
</dbReference>
<dbReference type="GO" id="GO:0003887">
    <property type="term" value="F:DNA-directed DNA polymerase activity"/>
    <property type="evidence" value="ECO:0007669"/>
    <property type="project" value="UniProtKB-KW"/>
</dbReference>
<proteinExistence type="predicted"/>
<protein>
    <submittedName>
        <fullName evidence="1">DNA-directed DNA polymerase III beta subunit</fullName>
    </submittedName>
</protein>
<accession>K1VCC9</accession>